<evidence type="ECO:0000313" key="1">
    <source>
        <dbReference type="EMBL" id="EKO17466.1"/>
    </source>
</evidence>
<dbReference type="AlphaFoldDB" id="A0A0E2BJH1"/>
<proteinExistence type="predicted"/>
<name>A0A0E2BJH1_9LEPT</name>
<evidence type="ECO:0000313" key="2">
    <source>
        <dbReference type="Proteomes" id="UP000006253"/>
    </source>
</evidence>
<accession>A0A0E2BJH1</accession>
<dbReference type="Proteomes" id="UP000006253">
    <property type="component" value="Unassembled WGS sequence"/>
</dbReference>
<dbReference type="EMBL" id="AHMY02000010">
    <property type="protein sequence ID" value="EKO17466.1"/>
    <property type="molecule type" value="Genomic_DNA"/>
</dbReference>
<comment type="caution">
    <text evidence="1">The sequence shown here is derived from an EMBL/GenBank/DDBJ whole genome shotgun (WGS) entry which is preliminary data.</text>
</comment>
<reference evidence="1 2" key="1">
    <citation type="submission" date="2012-10" db="EMBL/GenBank/DDBJ databases">
        <authorList>
            <person name="Harkins D.M."/>
            <person name="Durkin A.S."/>
            <person name="Brinkac L.M."/>
            <person name="Selengut J.D."/>
            <person name="Sanka R."/>
            <person name="DePew J."/>
            <person name="Purushe J."/>
            <person name="Peacock S.J."/>
            <person name="Thaipadungpanit J."/>
            <person name="Wuthiekanun V.W."/>
            <person name="Day N.P."/>
            <person name="Vinetz J.M."/>
            <person name="Sutton G.G."/>
            <person name="Nelson W.C."/>
            <person name="Fouts D.E."/>
        </authorList>
    </citation>
    <scope>NUCLEOTIDE SEQUENCE [LARGE SCALE GENOMIC DNA]</scope>
    <source>
        <strain evidence="1 2">H1</strain>
    </source>
</reference>
<protein>
    <submittedName>
        <fullName evidence="1">Uncharacterized protein</fullName>
    </submittedName>
</protein>
<sequence length="59" mass="6413">MSLLLALEVAQQNGSLWIAFEIESKDDCCITFLLCNLLTGAERGTAKPDSPLFSSSNSY</sequence>
<organism evidence="1 2">
    <name type="scientific">Leptospira kirschneri str. H1</name>
    <dbReference type="NCBI Taxonomy" id="1049966"/>
    <lineage>
        <taxon>Bacteria</taxon>
        <taxon>Pseudomonadati</taxon>
        <taxon>Spirochaetota</taxon>
        <taxon>Spirochaetia</taxon>
        <taxon>Leptospirales</taxon>
        <taxon>Leptospiraceae</taxon>
        <taxon>Leptospira</taxon>
    </lineage>
</organism>
<gene>
    <name evidence="1" type="ORF">LEP1GSC081_0553</name>
</gene>